<evidence type="ECO:0000256" key="1">
    <source>
        <dbReference type="SAM" id="Phobius"/>
    </source>
</evidence>
<dbReference type="RefSeq" id="WP_328275378.1">
    <property type="nucleotide sequence ID" value="NZ_JARTLD010000008.1"/>
</dbReference>
<gene>
    <name evidence="3" type="ORF">P9847_03375</name>
</gene>
<keyword evidence="4" id="KW-1185">Reference proteome</keyword>
<comment type="caution">
    <text evidence="3">The sequence shown here is derived from an EMBL/GenBank/DDBJ whole genome shotgun (WGS) entry which is preliminary data.</text>
</comment>
<dbReference type="InterPro" id="IPR045679">
    <property type="entry name" value="DUF6199"/>
</dbReference>
<keyword evidence="1" id="KW-1133">Transmembrane helix</keyword>
<dbReference type="Proteomes" id="UP001343257">
    <property type="component" value="Unassembled WGS sequence"/>
</dbReference>
<feature type="domain" description="DUF6199" evidence="2">
    <location>
        <begin position="10"/>
        <end position="65"/>
    </location>
</feature>
<proteinExistence type="predicted"/>
<name>A0ABU6PQB4_9BACL</name>
<protein>
    <recommendedName>
        <fullName evidence="2">DUF6199 domain-containing protein</fullName>
    </recommendedName>
</protein>
<dbReference type="EMBL" id="JARTLD010000008">
    <property type="protein sequence ID" value="MED5016346.1"/>
    <property type="molecule type" value="Genomic_DNA"/>
</dbReference>
<organism evidence="3 4">
    <name type="scientific">Paenibacillus chibensis</name>
    <dbReference type="NCBI Taxonomy" id="59846"/>
    <lineage>
        <taxon>Bacteria</taxon>
        <taxon>Bacillati</taxon>
        <taxon>Bacillota</taxon>
        <taxon>Bacilli</taxon>
        <taxon>Bacillales</taxon>
        <taxon>Paenibacillaceae</taxon>
        <taxon>Paenibacillus</taxon>
    </lineage>
</organism>
<reference evidence="3 4" key="1">
    <citation type="submission" date="2023-03" db="EMBL/GenBank/DDBJ databases">
        <title>Bacillus Genome Sequencing.</title>
        <authorList>
            <person name="Dunlap C."/>
        </authorList>
    </citation>
    <scope>NUCLEOTIDE SEQUENCE [LARGE SCALE GENOMIC DNA]</scope>
    <source>
        <strain evidence="3 4">NRS-52</strain>
    </source>
</reference>
<evidence type="ECO:0000259" key="2">
    <source>
        <dbReference type="Pfam" id="PF19701"/>
    </source>
</evidence>
<sequence>MLIFMLFFFAAISFALGILSLRKPDWSWYMNEGWKTRGDSEPSDAYLDMVKFRGFLGIVVGSFFAACGILVTWSSL</sequence>
<dbReference type="Pfam" id="PF19701">
    <property type="entry name" value="DUF6199"/>
    <property type="match status" value="1"/>
</dbReference>
<feature type="transmembrane region" description="Helical" evidence="1">
    <location>
        <begin position="52"/>
        <end position="73"/>
    </location>
</feature>
<keyword evidence="1" id="KW-0472">Membrane</keyword>
<evidence type="ECO:0000313" key="3">
    <source>
        <dbReference type="EMBL" id="MED5016346.1"/>
    </source>
</evidence>
<keyword evidence="1" id="KW-0812">Transmembrane</keyword>
<evidence type="ECO:0000313" key="4">
    <source>
        <dbReference type="Proteomes" id="UP001343257"/>
    </source>
</evidence>
<accession>A0ABU6PQB4</accession>